<dbReference type="Pfam" id="PF01905">
    <property type="entry name" value="DevR"/>
    <property type="match status" value="1"/>
</dbReference>
<accession>D0GJK8</accession>
<comment type="caution">
    <text evidence="3">The sequence shown here is derived from an EMBL/GenBank/DDBJ whole genome shotgun (WGS) entry which is preliminary data.</text>
</comment>
<proteinExistence type="predicted"/>
<dbReference type="InterPro" id="IPR013414">
    <property type="entry name" value="Cas7/Cst2/DevR_sub_I-B/Tneap"/>
</dbReference>
<evidence type="ECO:0000313" key="4">
    <source>
        <dbReference type="Proteomes" id="UP000004226"/>
    </source>
</evidence>
<keyword evidence="1" id="KW-0051">Antiviral defense</keyword>
<gene>
    <name evidence="3" type="primary">cst2</name>
    <name evidence="3" type="ORF">HMPREF0554_1231</name>
</gene>
<dbReference type="InterPro" id="IPR010154">
    <property type="entry name" value="CRISPR-assoc_Cas7/Cst2/DevR"/>
</dbReference>
<name>D0GJK8_9FUSO</name>
<evidence type="ECO:0000256" key="2">
    <source>
        <dbReference type="ARBA" id="ARBA00025626"/>
    </source>
</evidence>
<dbReference type="NCBIfam" id="TIGR01875">
    <property type="entry name" value="cas_MJ0381"/>
    <property type="match status" value="1"/>
</dbReference>
<dbReference type="EMBL" id="ADAD01000049">
    <property type="protein sequence ID" value="EEY35722.1"/>
    <property type="molecule type" value="Genomic_DNA"/>
</dbReference>
<evidence type="ECO:0000256" key="1">
    <source>
        <dbReference type="ARBA" id="ARBA00023118"/>
    </source>
</evidence>
<comment type="function">
    <text evidence="2">CRISPR (clustered regularly interspaced short palindromic repeat) is an adaptive immune system that provides protection against mobile genetic elements (viruses, transposable elements and conjugative plasmids). CRISPR clusters contain spacers, sequences complementary to antecedent mobile elements, and target invading nucleic acids. CRISPR clusters are transcribed and processed into CRISPR RNA (crRNA).</text>
</comment>
<reference evidence="3 4" key="1">
    <citation type="submission" date="2009-10" db="EMBL/GenBank/DDBJ databases">
        <authorList>
            <person name="Harkins D.M."/>
            <person name="Madupu R."/>
            <person name="Durkin A.S."/>
            <person name="Torralba M."/>
            <person name="Methe B."/>
            <person name="Sutton G.G."/>
            <person name="Strausberg R.L."/>
            <person name="Nelson K.E."/>
        </authorList>
    </citation>
    <scope>NUCLEOTIDE SEQUENCE [LARGE SCALE GENOMIC DNA]</scope>
    <source>
        <strain evidence="3 4">F0264</strain>
    </source>
</reference>
<organism evidence="3 4">
    <name type="scientific">Pseudoleptotrichia goodfellowii F0264</name>
    <dbReference type="NCBI Taxonomy" id="596323"/>
    <lineage>
        <taxon>Bacteria</taxon>
        <taxon>Fusobacteriati</taxon>
        <taxon>Fusobacteriota</taxon>
        <taxon>Fusobacteriia</taxon>
        <taxon>Fusobacteriales</taxon>
        <taxon>Leptotrichiaceae</taxon>
        <taxon>Pseudoleptotrichia</taxon>
    </lineage>
</organism>
<dbReference type="eggNOG" id="COG1857">
    <property type="taxonomic scope" value="Bacteria"/>
</dbReference>
<dbReference type="AlphaFoldDB" id="D0GJK8"/>
<dbReference type="GO" id="GO:0051607">
    <property type="term" value="P:defense response to virus"/>
    <property type="evidence" value="ECO:0007669"/>
    <property type="project" value="UniProtKB-KW"/>
</dbReference>
<dbReference type="RefSeq" id="WP_006806664.1">
    <property type="nucleotide sequence ID" value="NZ_ADAD01000049.1"/>
</dbReference>
<dbReference type="NCBIfam" id="TIGR02585">
    <property type="entry name" value="cas_Cst2_DevR"/>
    <property type="match status" value="1"/>
</dbReference>
<dbReference type="Proteomes" id="UP000004226">
    <property type="component" value="Unassembled WGS sequence"/>
</dbReference>
<evidence type="ECO:0000313" key="3">
    <source>
        <dbReference type="EMBL" id="EEY35722.1"/>
    </source>
</evidence>
<protein>
    <submittedName>
        <fullName evidence="3">CRISPR-associated regulatory protein, DevR family</fullName>
    </submittedName>
</protein>
<keyword evidence="4" id="KW-1185">Reference proteome</keyword>
<sequence length="305" mass="34978">MKIKGLTLTIIFLAESANYGEGIGNVATLKKISRNKGEQYTYISRQALRYSIVELLEMLGETKAIVTKSPGVVQFEKETTINDSAELDFFGYMKTEGGVSTRSAVVRLSNAISLEIYKGDLDFLTNKGLADRINQNNDIAQSEIHRSYYKYTITIDLDKIGIDEIINEKKEEIIELEKEQKSERVKKLLDAISILYRDIKGRREDLKPLFVIGGVYDIKNPFFENLVDVKNENILVDKLVSGIHKIIEKDTKCGIIKEQFQNETELREKLKNKNITVQDISEVFNDLKKEIDKYYEIETNKKEAK</sequence>